<dbReference type="InterPro" id="IPR050807">
    <property type="entry name" value="TransReg_Diox_bact_type"/>
</dbReference>
<keyword evidence="4" id="KW-1185">Reference proteome</keyword>
<protein>
    <submittedName>
        <fullName evidence="3">Helix-turn-helix transcriptional regulator</fullName>
    </submittedName>
</protein>
<dbReference type="InterPro" id="IPR010982">
    <property type="entry name" value="Lambda_DNA-bd_dom_sf"/>
</dbReference>
<dbReference type="PANTHER" id="PTHR46797">
    <property type="entry name" value="HTH-TYPE TRANSCRIPTIONAL REGULATOR"/>
    <property type="match status" value="1"/>
</dbReference>
<dbReference type="EMBL" id="VUMH01000010">
    <property type="protein sequence ID" value="MSS28430.1"/>
    <property type="molecule type" value="Genomic_DNA"/>
</dbReference>
<dbReference type="CDD" id="cd00093">
    <property type="entry name" value="HTH_XRE"/>
    <property type="match status" value="1"/>
</dbReference>
<dbReference type="GO" id="GO:0003677">
    <property type="term" value="F:DNA binding"/>
    <property type="evidence" value="ECO:0007669"/>
    <property type="project" value="UniProtKB-KW"/>
</dbReference>
<sequence length="85" mass="9993">MKEYPKLNEALANILRSRREELKLSKRKLAELAYLERAYVIQLEQGKKRPTLNALFYLSEALGIRADKLICLIEDELERMAKENQ</sequence>
<reference evidence="3 4" key="1">
    <citation type="submission" date="2019-09" db="EMBL/GenBank/DDBJ databases">
        <title>In-depth cultivation of the pig gut microbiome towards novel bacterial diversity and tailored functional studies.</title>
        <authorList>
            <person name="Wylensek D."/>
            <person name="Hitch T.C.A."/>
            <person name="Clavel T."/>
        </authorList>
    </citation>
    <scope>NUCLEOTIDE SEQUENCE [LARGE SCALE GENOMIC DNA]</scope>
    <source>
        <strain evidence="3 4">PG-178-WT-4</strain>
    </source>
</reference>
<dbReference type="Pfam" id="PF01381">
    <property type="entry name" value="HTH_3"/>
    <property type="match status" value="1"/>
</dbReference>
<name>A0A6L5XME3_9BACT</name>
<dbReference type="GO" id="GO:0005829">
    <property type="term" value="C:cytosol"/>
    <property type="evidence" value="ECO:0007669"/>
    <property type="project" value="TreeGrafter"/>
</dbReference>
<evidence type="ECO:0000259" key="2">
    <source>
        <dbReference type="PROSITE" id="PS50943"/>
    </source>
</evidence>
<comment type="caution">
    <text evidence="3">The sequence shown here is derived from an EMBL/GenBank/DDBJ whole genome shotgun (WGS) entry which is preliminary data.</text>
</comment>
<gene>
    <name evidence="3" type="ORF">FYJ44_10385</name>
</gene>
<evidence type="ECO:0000256" key="1">
    <source>
        <dbReference type="ARBA" id="ARBA00023125"/>
    </source>
</evidence>
<keyword evidence="1" id="KW-0238">DNA-binding</keyword>
<proteinExistence type="predicted"/>
<organism evidence="3 4">
    <name type="scientific">Desulfovibrio porci</name>
    <dbReference type="NCBI Taxonomy" id="2605782"/>
    <lineage>
        <taxon>Bacteria</taxon>
        <taxon>Pseudomonadati</taxon>
        <taxon>Thermodesulfobacteriota</taxon>
        <taxon>Desulfovibrionia</taxon>
        <taxon>Desulfovibrionales</taxon>
        <taxon>Desulfovibrionaceae</taxon>
        <taxon>Desulfovibrio</taxon>
    </lineage>
</organism>
<dbReference type="InterPro" id="IPR001387">
    <property type="entry name" value="Cro/C1-type_HTH"/>
</dbReference>
<dbReference type="GO" id="GO:0003700">
    <property type="term" value="F:DNA-binding transcription factor activity"/>
    <property type="evidence" value="ECO:0007669"/>
    <property type="project" value="TreeGrafter"/>
</dbReference>
<accession>A0A6L5XME3</accession>
<dbReference type="AlphaFoldDB" id="A0A6L5XME3"/>
<dbReference type="SMART" id="SM00530">
    <property type="entry name" value="HTH_XRE"/>
    <property type="match status" value="1"/>
</dbReference>
<dbReference type="Proteomes" id="UP000477488">
    <property type="component" value="Unassembled WGS sequence"/>
</dbReference>
<dbReference type="RefSeq" id="WP_154511818.1">
    <property type="nucleotide sequence ID" value="NZ_VUMH01000010.1"/>
</dbReference>
<feature type="domain" description="HTH cro/C1-type" evidence="2">
    <location>
        <begin position="15"/>
        <end position="69"/>
    </location>
</feature>
<dbReference type="Gene3D" id="1.10.260.40">
    <property type="entry name" value="lambda repressor-like DNA-binding domains"/>
    <property type="match status" value="1"/>
</dbReference>
<dbReference type="SUPFAM" id="SSF47413">
    <property type="entry name" value="lambda repressor-like DNA-binding domains"/>
    <property type="match status" value="1"/>
</dbReference>
<evidence type="ECO:0000313" key="3">
    <source>
        <dbReference type="EMBL" id="MSS28430.1"/>
    </source>
</evidence>
<evidence type="ECO:0000313" key="4">
    <source>
        <dbReference type="Proteomes" id="UP000477488"/>
    </source>
</evidence>
<dbReference type="PROSITE" id="PS50943">
    <property type="entry name" value="HTH_CROC1"/>
    <property type="match status" value="1"/>
</dbReference>
<dbReference type="PANTHER" id="PTHR46797:SF1">
    <property type="entry name" value="METHYLPHOSPHONATE SYNTHASE"/>
    <property type="match status" value="1"/>
</dbReference>